<name>A0ABT5DX71_9BACT</name>
<keyword evidence="1" id="KW-1133">Transmembrane helix</keyword>
<feature type="transmembrane region" description="Helical" evidence="1">
    <location>
        <begin position="97"/>
        <end position="117"/>
    </location>
</feature>
<keyword evidence="1" id="KW-0472">Membrane</keyword>
<evidence type="ECO:0000313" key="3">
    <source>
        <dbReference type="Proteomes" id="UP001221686"/>
    </source>
</evidence>
<reference evidence="2 3" key="1">
    <citation type="submission" date="2022-11" db="EMBL/GenBank/DDBJ databases">
        <title>Minimal conservation of predation-associated metabolite biosynthetic gene clusters underscores biosynthetic potential of Myxococcota including descriptions for ten novel species: Archangium lansinium sp. nov., Myxococcus landrumus sp. nov., Nannocystis bai.</title>
        <authorList>
            <person name="Ahearne A."/>
            <person name="Stevens C."/>
            <person name="Dowd S."/>
        </authorList>
    </citation>
    <scope>NUCLEOTIDE SEQUENCE [LARGE SCALE GENOMIC DNA]</scope>
    <source>
        <strain evidence="2 3">BB15-2</strain>
    </source>
</reference>
<feature type="transmembrane region" description="Helical" evidence="1">
    <location>
        <begin position="174"/>
        <end position="199"/>
    </location>
</feature>
<protein>
    <submittedName>
        <fullName evidence="2">M50 family metallopeptidase</fullName>
    </submittedName>
</protein>
<accession>A0ABT5DX71</accession>
<keyword evidence="1" id="KW-0812">Transmembrane</keyword>
<comment type="caution">
    <text evidence="2">The sequence shown here is derived from an EMBL/GenBank/DDBJ whole genome shotgun (WGS) entry which is preliminary data.</text>
</comment>
<feature type="transmembrane region" description="Helical" evidence="1">
    <location>
        <begin position="219"/>
        <end position="241"/>
    </location>
</feature>
<keyword evidence="3" id="KW-1185">Reference proteome</keyword>
<sequence length="255" mass="26303">MSSAARAFARAHDHVQVTRRARGALFASAAITLLLYLVPFGGLLIYPLLLLSTLAHELGHGLAALATGGTFHAFYLWPDGSGMAVHSGPEGHVLQAIVAAGGLIGPAIVAGLCFALARRPAVARVVLGLLGLGFLAAVALVVENPFGFWYISGVGLLLLALAARASATTAQTALVFVAVQLALSVFSRADYLFTASAQTSAGVMPSDSAHIAAALGGSYLLWGAVCGLFSVLVLVLGLWLFTRGESRVSLANLRR</sequence>
<proteinExistence type="predicted"/>
<feature type="transmembrane region" description="Helical" evidence="1">
    <location>
        <begin position="124"/>
        <end position="142"/>
    </location>
</feature>
<organism evidence="2 3">
    <name type="scientific">Nannocystis bainbridge</name>
    <dbReference type="NCBI Taxonomy" id="2995303"/>
    <lineage>
        <taxon>Bacteria</taxon>
        <taxon>Pseudomonadati</taxon>
        <taxon>Myxococcota</taxon>
        <taxon>Polyangia</taxon>
        <taxon>Nannocystales</taxon>
        <taxon>Nannocystaceae</taxon>
        <taxon>Nannocystis</taxon>
    </lineage>
</organism>
<dbReference type="RefSeq" id="WP_272086706.1">
    <property type="nucleotide sequence ID" value="NZ_JAQNDL010000001.1"/>
</dbReference>
<dbReference type="Pfam" id="PF13398">
    <property type="entry name" value="Peptidase_M50B"/>
    <property type="match status" value="1"/>
</dbReference>
<gene>
    <name evidence="2" type="ORF">POL25_15065</name>
</gene>
<feature type="transmembrane region" description="Helical" evidence="1">
    <location>
        <begin position="24"/>
        <end position="46"/>
    </location>
</feature>
<dbReference type="InterPro" id="IPR049500">
    <property type="entry name" value="Peptidase_M50B-like"/>
</dbReference>
<evidence type="ECO:0000256" key="1">
    <source>
        <dbReference type="SAM" id="Phobius"/>
    </source>
</evidence>
<dbReference type="EMBL" id="JAQNDL010000001">
    <property type="protein sequence ID" value="MDC0718227.1"/>
    <property type="molecule type" value="Genomic_DNA"/>
</dbReference>
<evidence type="ECO:0000313" key="2">
    <source>
        <dbReference type="EMBL" id="MDC0718227.1"/>
    </source>
</evidence>
<feature type="transmembrane region" description="Helical" evidence="1">
    <location>
        <begin position="148"/>
        <end position="167"/>
    </location>
</feature>
<dbReference type="Proteomes" id="UP001221686">
    <property type="component" value="Unassembled WGS sequence"/>
</dbReference>